<evidence type="ECO:0000313" key="2">
    <source>
        <dbReference type="Proteomes" id="UP000051952"/>
    </source>
</evidence>
<proteinExistence type="predicted"/>
<sequence>MGHVHRLHAARCSTCALWGSCQRCVGGHWSTTPMRRVFSMYSLLANVQWIFAPSCISTRPGLRWSLSFAKHCSRYVSLLRPPLVQSTDLAPPAYCDSTPNEDLSRCQTALTDKHVKTWRSESRCRSRQTTFRQRKRVCRSSWLGTMPSFSRRSGAAALSLSLRAHTGRRKALK</sequence>
<name>A0A0S4J181_BODSA</name>
<organism evidence="1 2">
    <name type="scientific">Bodo saltans</name>
    <name type="common">Flagellated protozoan</name>
    <dbReference type="NCBI Taxonomy" id="75058"/>
    <lineage>
        <taxon>Eukaryota</taxon>
        <taxon>Discoba</taxon>
        <taxon>Euglenozoa</taxon>
        <taxon>Kinetoplastea</taxon>
        <taxon>Metakinetoplastina</taxon>
        <taxon>Eubodonida</taxon>
        <taxon>Bodonidae</taxon>
        <taxon>Bodo</taxon>
    </lineage>
</organism>
<dbReference type="Proteomes" id="UP000051952">
    <property type="component" value="Unassembled WGS sequence"/>
</dbReference>
<dbReference type="AlphaFoldDB" id="A0A0S4J181"/>
<dbReference type="EMBL" id="CYKH01000816">
    <property type="protein sequence ID" value="CUG44985.1"/>
    <property type="molecule type" value="Genomic_DNA"/>
</dbReference>
<dbReference type="VEuPathDB" id="TriTrypDB:BSAL_79605"/>
<evidence type="ECO:0000313" key="1">
    <source>
        <dbReference type="EMBL" id="CUG44985.1"/>
    </source>
</evidence>
<reference evidence="2" key="1">
    <citation type="submission" date="2015-09" db="EMBL/GenBank/DDBJ databases">
        <authorList>
            <consortium name="Pathogen Informatics"/>
        </authorList>
    </citation>
    <scope>NUCLEOTIDE SEQUENCE [LARGE SCALE GENOMIC DNA]</scope>
    <source>
        <strain evidence="2">Lake Konstanz</strain>
    </source>
</reference>
<accession>A0A0S4J181</accession>
<protein>
    <submittedName>
        <fullName evidence="1">Uncharacterized protein</fullName>
    </submittedName>
</protein>
<keyword evidence="2" id="KW-1185">Reference proteome</keyword>
<gene>
    <name evidence="1" type="ORF">BSAL_79605</name>
</gene>